<dbReference type="PROSITE" id="PS51440">
    <property type="entry name" value="TIM_2"/>
    <property type="match status" value="1"/>
</dbReference>
<dbReference type="CDD" id="cd00311">
    <property type="entry name" value="TIM"/>
    <property type="match status" value="1"/>
</dbReference>
<evidence type="ECO:0000256" key="1">
    <source>
        <dbReference type="ARBA" id="ARBA00004680"/>
    </source>
</evidence>
<evidence type="ECO:0000256" key="7">
    <source>
        <dbReference type="ARBA" id="ARBA00023235"/>
    </source>
</evidence>
<dbReference type="PANTHER" id="PTHR21139:SF42">
    <property type="entry name" value="TRIOSEPHOSPHATE ISOMERASE"/>
    <property type="match status" value="1"/>
</dbReference>
<keyword evidence="11" id="KW-1185">Reference proteome</keyword>
<comment type="catalytic activity">
    <reaction evidence="8 9">
        <text>D-glyceraldehyde 3-phosphate = dihydroxyacetone phosphate</text>
        <dbReference type="Rhea" id="RHEA:18585"/>
        <dbReference type="ChEBI" id="CHEBI:57642"/>
        <dbReference type="ChEBI" id="CHEBI:59776"/>
        <dbReference type="EC" id="5.3.1.1"/>
    </reaction>
</comment>
<feature type="binding site" evidence="8">
    <location>
        <begin position="10"/>
        <end position="12"/>
    </location>
    <ligand>
        <name>substrate</name>
    </ligand>
</feature>
<dbReference type="SUPFAM" id="SSF51351">
    <property type="entry name" value="Triosephosphate isomerase (TIM)"/>
    <property type="match status" value="1"/>
</dbReference>
<gene>
    <name evidence="8 10" type="primary">tpiA</name>
    <name evidence="10" type="ORF">MESMUL_02330</name>
</gene>
<dbReference type="Gene3D" id="3.20.20.70">
    <property type="entry name" value="Aldolase class I"/>
    <property type="match status" value="1"/>
</dbReference>
<dbReference type="PANTHER" id="PTHR21139">
    <property type="entry name" value="TRIOSEPHOSPHATE ISOMERASE"/>
    <property type="match status" value="1"/>
</dbReference>
<dbReference type="EMBL" id="BGZJ01000001">
    <property type="protein sequence ID" value="GBO92879.1"/>
    <property type="molecule type" value="Genomic_DNA"/>
</dbReference>
<keyword evidence="6 8" id="KW-0324">Glycolysis</keyword>
<comment type="subcellular location">
    <subcellularLocation>
        <location evidence="8 9">Cytoplasm</location>
    </subcellularLocation>
</comment>
<keyword evidence="5 8" id="KW-0963">Cytoplasm</keyword>
<evidence type="ECO:0000256" key="4">
    <source>
        <dbReference type="ARBA" id="ARBA00022432"/>
    </source>
</evidence>
<dbReference type="GO" id="GO:0005829">
    <property type="term" value="C:cytosol"/>
    <property type="evidence" value="ECO:0007669"/>
    <property type="project" value="TreeGrafter"/>
</dbReference>
<dbReference type="RefSeq" id="WP_116269377.1">
    <property type="nucleotide sequence ID" value="NZ_BGZJ01000001.1"/>
</dbReference>
<dbReference type="GO" id="GO:0046166">
    <property type="term" value="P:glyceraldehyde-3-phosphate biosynthetic process"/>
    <property type="evidence" value="ECO:0007669"/>
    <property type="project" value="TreeGrafter"/>
</dbReference>
<dbReference type="NCBIfam" id="TIGR00419">
    <property type="entry name" value="tim"/>
    <property type="match status" value="1"/>
</dbReference>
<comment type="pathway">
    <text evidence="2">Carbohydrate metabolism; erythritol degradation.</text>
</comment>
<dbReference type="Proteomes" id="UP000266091">
    <property type="component" value="Unassembled WGS sequence"/>
</dbReference>
<feature type="binding site" evidence="8">
    <location>
        <begin position="240"/>
        <end position="241"/>
    </location>
    <ligand>
        <name>substrate</name>
    </ligand>
</feature>
<evidence type="ECO:0000256" key="2">
    <source>
        <dbReference type="ARBA" id="ARBA00004939"/>
    </source>
</evidence>
<dbReference type="HAMAP" id="MF_00147_B">
    <property type="entry name" value="TIM_B"/>
    <property type="match status" value="1"/>
</dbReference>
<reference evidence="10 11" key="1">
    <citation type="journal article" date="2018" name="Int. J. Syst. Evol. Microbiol.">
        <title>Mesosutterella multiformis gen. nov., sp. nov., a member of the family Sutterellaceae and Sutterella megalosphaeroides sp. nov., isolated from human faeces.</title>
        <authorList>
            <person name="Sakamoto M."/>
            <person name="Ikeyama N."/>
            <person name="Kunihiro T."/>
            <person name="Iino T."/>
            <person name="Yuki M."/>
            <person name="Ohkuma M."/>
        </authorList>
    </citation>
    <scope>NUCLEOTIDE SEQUENCE [LARGE SCALE GENOMIC DNA]</scope>
    <source>
        <strain evidence="10 11">4NBBH2</strain>
    </source>
</reference>
<feature type="binding site" evidence="8">
    <location>
        <position position="180"/>
    </location>
    <ligand>
        <name>substrate</name>
    </ligand>
</feature>
<dbReference type="GO" id="GO:0004807">
    <property type="term" value="F:triose-phosphate isomerase activity"/>
    <property type="evidence" value="ECO:0007669"/>
    <property type="project" value="UniProtKB-UniRule"/>
</dbReference>
<comment type="pathway">
    <text evidence="8 9">Carbohydrate biosynthesis; gluconeogenesis.</text>
</comment>
<evidence type="ECO:0000256" key="6">
    <source>
        <dbReference type="ARBA" id="ARBA00023152"/>
    </source>
</evidence>
<evidence type="ECO:0000313" key="11">
    <source>
        <dbReference type="Proteomes" id="UP000266091"/>
    </source>
</evidence>
<feature type="binding site" evidence="8">
    <location>
        <position position="219"/>
    </location>
    <ligand>
        <name>substrate</name>
    </ligand>
</feature>
<dbReference type="InterPro" id="IPR035990">
    <property type="entry name" value="TIM_sf"/>
</dbReference>
<dbReference type="GO" id="GO:0006096">
    <property type="term" value="P:glycolytic process"/>
    <property type="evidence" value="ECO:0007669"/>
    <property type="project" value="UniProtKB-UniRule"/>
</dbReference>
<protein>
    <recommendedName>
        <fullName evidence="8 9">Triosephosphate isomerase</fullName>
        <shortName evidence="8">TIM</shortName>
        <shortName evidence="8">TPI</shortName>
        <ecNumber evidence="8 9">5.3.1.1</ecNumber>
    </recommendedName>
    <alternativeName>
        <fullName evidence="8">Triose-phosphate isomerase</fullName>
    </alternativeName>
</protein>
<evidence type="ECO:0000256" key="5">
    <source>
        <dbReference type="ARBA" id="ARBA00022490"/>
    </source>
</evidence>
<organism evidence="10 11">
    <name type="scientific">Mesosutterella multiformis</name>
    <dbReference type="NCBI Taxonomy" id="2259133"/>
    <lineage>
        <taxon>Bacteria</taxon>
        <taxon>Pseudomonadati</taxon>
        <taxon>Pseudomonadota</taxon>
        <taxon>Betaproteobacteria</taxon>
        <taxon>Burkholderiales</taxon>
        <taxon>Sutterellaceae</taxon>
        <taxon>Mesosutterella</taxon>
    </lineage>
</organism>
<comment type="pathway">
    <text evidence="1 8 9">Carbohydrate degradation; glycolysis; D-glyceraldehyde 3-phosphate from glycerone phosphate: step 1/1.</text>
</comment>
<name>A0A388SBK8_9BURK</name>
<evidence type="ECO:0000256" key="8">
    <source>
        <dbReference type="HAMAP-Rule" id="MF_00147"/>
    </source>
</evidence>
<dbReference type="InterPro" id="IPR000652">
    <property type="entry name" value="Triosephosphate_isomerase"/>
</dbReference>
<proteinExistence type="inferred from homology"/>
<evidence type="ECO:0000256" key="9">
    <source>
        <dbReference type="RuleBase" id="RU363013"/>
    </source>
</evidence>
<evidence type="ECO:0000256" key="3">
    <source>
        <dbReference type="ARBA" id="ARBA00007422"/>
    </source>
</evidence>
<keyword evidence="4 8" id="KW-0312">Gluconeogenesis</keyword>
<keyword evidence="7 8" id="KW-0413">Isomerase</keyword>
<dbReference type="EC" id="5.3.1.1" evidence="8 9"/>
<evidence type="ECO:0000313" key="10">
    <source>
        <dbReference type="EMBL" id="GBO92879.1"/>
    </source>
</evidence>
<comment type="subunit">
    <text evidence="8 9">Homodimer.</text>
</comment>
<dbReference type="InterPro" id="IPR022896">
    <property type="entry name" value="TrioseP_Isoase_bac/euk"/>
</dbReference>
<feature type="active site" description="Electrophile" evidence="8">
    <location>
        <position position="102"/>
    </location>
</feature>
<dbReference type="InterPro" id="IPR013785">
    <property type="entry name" value="Aldolase_TIM"/>
</dbReference>
<dbReference type="FunFam" id="3.20.20.70:FF:000016">
    <property type="entry name" value="Triosephosphate isomerase"/>
    <property type="match status" value="1"/>
</dbReference>
<dbReference type="GO" id="GO:0006094">
    <property type="term" value="P:gluconeogenesis"/>
    <property type="evidence" value="ECO:0007669"/>
    <property type="project" value="UniProtKB-UniRule"/>
</dbReference>
<dbReference type="PROSITE" id="PS00171">
    <property type="entry name" value="TIM_1"/>
    <property type="match status" value="1"/>
</dbReference>
<comment type="function">
    <text evidence="8">Involved in the gluconeogenesis. Catalyzes stereospecifically the conversion of dihydroxyacetone phosphate (DHAP) to D-glyceraldehyde-3-phosphate (G3P).</text>
</comment>
<dbReference type="OrthoDB" id="9809429at2"/>
<comment type="caution">
    <text evidence="10">The sequence shown here is derived from an EMBL/GenBank/DDBJ whole genome shotgun (WGS) entry which is preliminary data.</text>
</comment>
<feature type="active site" description="Proton acceptor" evidence="8">
    <location>
        <position position="174"/>
    </location>
</feature>
<accession>A0A388SBK8</accession>
<dbReference type="UniPathway" id="UPA00138"/>
<accession>A0A401LL97</accession>
<dbReference type="UniPathway" id="UPA00109">
    <property type="reaction ID" value="UER00189"/>
</dbReference>
<dbReference type="AlphaFoldDB" id="A0A388SBK8"/>
<dbReference type="GO" id="GO:0019563">
    <property type="term" value="P:glycerol catabolic process"/>
    <property type="evidence" value="ECO:0007669"/>
    <property type="project" value="TreeGrafter"/>
</dbReference>
<sequence length="257" mass="27218">MSRIPLVVGNWKMNGSLASSDAWLREFRELCRKDAVRCESGLCVPSAYLLAFTPKLDSEPVAGEFHVGAEDVSDRVGTGAFTGEVSGDMLRDLGAWWCIVGHSERRTLYGETDERVAEKVKAAYDAGLHPILCVGETLEERNAGRTREVVLRQIAAVLSVAGIEALEAGAVAYEPLWAIGTGVAAGTDQIEPVHAVIRGALEEADPVKGGAIRILYGGSVKPQNAAEIIALPDVDGALVGGASLDAGNFYRICAAVR</sequence>
<comment type="similarity">
    <text evidence="3 8 9">Belongs to the triosephosphate isomerase family.</text>
</comment>
<dbReference type="Pfam" id="PF00121">
    <property type="entry name" value="TIM"/>
    <property type="match status" value="1"/>
</dbReference>
<dbReference type="InterPro" id="IPR020861">
    <property type="entry name" value="Triosephosphate_isomerase_AS"/>
</dbReference>